<feature type="domain" description="RCC1-like" evidence="5">
    <location>
        <begin position="65"/>
        <end position="493"/>
    </location>
</feature>
<dbReference type="SUPFAM" id="SSF50985">
    <property type="entry name" value="RCC1/BLIP-II"/>
    <property type="match status" value="1"/>
</dbReference>
<dbReference type="InterPro" id="IPR058923">
    <property type="entry name" value="RCC1-like_dom"/>
</dbReference>
<feature type="region of interest" description="Disordered" evidence="4">
    <location>
        <begin position="138"/>
        <end position="162"/>
    </location>
</feature>
<dbReference type="PROSITE" id="PS50012">
    <property type="entry name" value="RCC1_3"/>
    <property type="match status" value="7"/>
</dbReference>
<dbReference type="InterPro" id="IPR000408">
    <property type="entry name" value="Reg_chr_condens"/>
</dbReference>
<dbReference type="GO" id="GO:0005085">
    <property type="term" value="F:guanyl-nucleotide exchange factor activity"/>
    <property type="evidence" value="ECO:0007669"/>
    <property type="project" value="TreeGrafter"/>
</dbReference>
<dbReference type="Gene3D" id="2.130.10.30">
    <property type="entry name" value="Regulator of chromosome condensation 1/beta-lactamase-inhibitor protein II"/>
    <property type="match status" value="1"/>
</dbReference>
<keyword evidence="2" id="KW-0677">Repeat</keyword>
<dbReference type="PANTHER" id="PTHR45982">
    <property type="entry name" value="REGULATOR OF CHROMOSOME CONDENSATION"/>
    <property type="match status" value="1"/>
</dbReference>
<accession>A0AAF0DFJ3</accession>
<feature type="repeat" description="RCC1" evidence="3">
    <location>
        <begin position="191"/>
        <end position="248"/>
    </location>
</feature>
<feature type="repeat" description="RCC1" evidence="3">
    <location>
        <begin position="446"/>
        <end position="498"/>
    </location>
</feature>
<dbReference type="InterPro" id="IPR009091">
    <property type="entry name" value="RCC1/BLIP-II"/>
</dbReference>
<evidence type="ECO:0000256" key="2">
    <source>
        <dbReference type="ARBA" id="ARBA00022737"/>
    </source>
</evidence>
<proteinExistence type="predicted"/>
<dbReference type="Pfam" id="PF25390">
    <property type="entry name" value="WD40_RLD"/>
    <property type="match status" value="1"/>
</dbReference>
<dbReference type="AlphaFoldDB" id="A0AAF0DFJ3"/>
<feature type="repeat" description="RCC1" evidence="3">
    <location>
        <begin position="323"/>
        <end position="379"/>
    </location>
</feature>
<organism evidence="6 7">
    <name type="scientific">Emydomyces testavorans</name>
    <dbReference type="NCBI Taxonomy" id="2070801"/>
    <lineage>
        <taxon>Eukaryota</taxon>
        <taxon>Fungi</taxon>
        <taxon>Dikarya</taxon>
        <taxon>Ascomycota</taxon>
        <taxon>Pezizomycotina</taxon>
        <taxon>Eurotiomycetes</taxon>
        <taxon>Eurotiomycetidae</taxon>
        <taxon>Onygenales</taxon>
        <taxon>Nannizziopsiaceae</taxon>
        <taxon>Emydomyces</taxon>
    </lineage>
</organism>
<dbReference type="PROSITE" id="PS00626">
    <property type="entry name" value="RCC1_2"/>
    <property type="match status" value="3"/>
</dbReference>
<dbReference type="Proteomes" id="UP001219355">
    <property type="component" value="Chromosome 2"/>
</dbReference>
<evidence type="ECO:0000256" key="3">
    <source>
        <dbReference type="PROSITE-ProRule" id="PRU00235"/>
    </source>
</evidence>
<sequence>MPVTGTARSSRKRKPRGDSLGPPQKKHRRIQTADVVDLSVKKSLQNEKAPTLRTTVNSIPLIRLEVFVVGDGSGGELGLGSNTLELTKPRLNPNLSGKVVDIATGGMHAAAITGDSKVLTWGVNDNYALGRDTAWEGGMRDIDEDDGSSEGELNPKESTPTAISLGDIPAGSRIVQVAAGDSATFVLTAEGTVYGWGTFVTTEGKRFFGLDSENRAITIRKEPMLIPHLERITRLSAGINFCLALDADGTVFSWGTNESNQLGRRVVIDRRAFSRLSQEFGHDLDKVRTVVGLRPHPVGLSKRTKIVSIHTGTDHAFAIDTKGNTWAWGLNNFGQTAIPEGAGNSGSTISAPRKVLCLAGKGLRMIAGGAYHSVCVTRTGECLVWGRVDGGTSGLDINKLSLEYAERFIFERGKARILTYPTSLPIPSCVHVAAGTDHTIAITHEGKAYAWGYNIDNRCGPGPDEIPVPTVVSASSINNKRLIWAGAGGHYSIFASQSEDHSSAAGPLINGISTSESPQT</sequence>
<dbReference type="PRINTS" id="PR00633">
    <property type="entry name" value="RCCNDNSATION"/>
</dbReference>
<dbReference type="PROSITE" id="PS00625">
    <property type="entry name" value="RCC1_1"/>
    <property type="match status" value="1"/>
</dbReference>
<feature type="repeat" description="RCC1" evidence="3">
    <location>
        <begin position="380"/>
        <end position="445"/>
    </location>
</feature>
<feature type="repeat" description="RCC1" evidence="3">
    <location>
        <begin position="116"/>
        <end position="190"/>
    </location>
</feature>
<keyword evidence="1" id="KW-0344">Guanine-nucleotide releasing factor</keyword>
<feature type="repeat" description="RCC1" evidence="3">
    <location>
        <begin position="64"/>
        <end position="115"/>
    </location>
</feature>
<evidence type="ECO:0000313" key="6">
    <source>
        <dbReference type="EMBL" id="WEW57199.1"/>
    </source>
</evidence>
<keyword evidence="7" id="KW-1185">Reference proteome</keyword>
<evidence type="ECO:0000259" key="5">
    <source>
        <dbReference type="Pfam" id="PF25390"/>
    </source>
</evidence>
<reference evidence="6" key="1">
    <citation type="submission" date="2023-03" db="EMBL/GenBank/DDBJ databases">
        <title>Emydomyces testavorans Genome Sequence.</title>
        <authorList>
            <person name="Hoyer L."/>
        </authorList>
    </citation>
    <scope>NUCLEOTIDE SEQUENCE</scope>
    <source>
        <strain evidence="6">16-2883</strain>
    </source>
</reference>
<dbReference type="PANTHER" id="PTHR45982:SF1">
    <property type="entry name" value="REGULATOR OF CHROMOSOME CONDENSATION"/>
    <property type="match status" value="1"/>
</dbReference>
<dbReference type="EMBL" id="CP120628">
    <property type="protein sequence ID" value="WEW57199.1"/>
    <property type="molecule type" value="Genomic_DNA"/>
</dbReference>
<dbReference type="GO" id="GO:0005737">
    <property type="term" value="C:cytoplasm"/>
    <property type="evidence" value="ECO:0007669"/>
    <property type="project" value="TreeGrafter"/>
</dbReference>
<evidence type="ECO:0000256" key="1">
    <source>
        <dbReference type="ARBA" id="ARBA00022658"/>
    </source>
</evidence>
<feature type="region of interest" description="Disordered" evidence="4">
    <location>
        <begin position="1"/>
        <end position="30"/>
    </location>
</feature>
<gene>
    <name evidence="6" type="ORF">PRK78_002661</name>
</gene>
<evidence type="ECO:0000313" key="7">
    <source>
        <dbReference type="Proteomes" id="UP001219355"/>
    </source>
</evidence>
<evidence type="ECO:0000256" key="4">
    <source>
        <dbReference type="SAM" id="MobiDB-lite"/>
    </source>
</evidence>
<name>A0AAF0DFJ3_9EURO</name>
<protein>
    <recommendedName>
        <fullName evidence="5">RCC1-like domain-containing protein</fullName>
    </recommendedName>
</protein>
<feature type="repeat" description="RCC1" evidence="3">
    <location>
        <begin position="249"/>
        <end position="322"/>
    </location>
</feature>
<dbReference type="InterPro" id="IPR051553">
    <property type="entry name" value="Ran_GTPase-activating"/>
</dbReference>